<dbReference type="OrthoDB" id="5511066at2"/>
<evidence type="ECO:0000256" key="1">
    <source>
        <dbReference type="SAM" id="MobiDB-lite"/>
    </source>
</evidence>
<evidence type="ECO:0000313" key="2">
    <source>
        <dbReference type="EMBL" id="AKF04998.1"/>
    </source>
</evidence>
<dbReference type="AlphaFoldDB" id="A0A0F6W1F6"/>
<gene>
    <name evidence="2" type="ORF">DB32_002147</name>
</gene>
<name>A0A0F6W1F6_9BACT</name>
<dbReference type="STRING" id="927083.DB32_002147"/>
<dbReference type="RefSeq" id="WP_157068927.1">
    <property type="nucleotide sequence ID" value="NZ_CP011125.1"/>
</dbReference>
<reference evidence="2 3" key="1">
    <citation type="submission" date="2015-03" db="EMBL/GenBank/DDBJ databases">
        <title>Genome assembly of Sandaracinus amylolyticus DSM 53668.</title>
        <authorList>
            <person name="Sharma G."/>
            <person name="Subramanian S."/>
        </authorList>
    </citation>
    <scope>NUCLEOTIDE SEQUENCE [LARGE SCALE GENOMIC DNA]</scope>
    <source>
        <strain evidence="2 3">DSM 53668</strain>
    </source>
</reference>
<dbReference type="Proteomes" id="UP000034883">
    <property type="component" value="Chromosome"/>
</dbReference>
<proteinExistence type="predicted"/>
<evidence type="ECO:0008006" key="4">
    <source>
        <dbReference type="Google" id="ProtNLM"/>
    </source>
</evidence>
<dbReference type="KEGG" id="samy:DB32_002147"/>
<keyword evidence="3" id="KW-1185">Reference proteome</keyword>
<feature type="region of interest" description="Disordered" evidence="1">
    <location>
        <begin position="30"/>
        <end position="56"/>
    </location>
</feature>
<organism evidence="2 3">
    <name type="scientific">Sandaracinus amylolyticus</name>
    <dbReference type="NCBI Taxonomy" id="927083"/>
    <lineage>
        <taxon>Bacteria</taxon>
        <taxon>Pseudomonadati</taxon>
        <taxon>Myxococcota</taxon>
        <taxon>Polyangia</taxon>
        <taxon>Polyangiales</taxon>
        <taxon>Sandaracinaceae</taxon>
        <taxon>Sandaracinus</taxon>
    </lineage>
</organism>
<sequence>MCALQPSIVSAQRGEARVLAVPEAASAGATSVSSVRAERERAEDLGDPTSTPPRREPFPIGLDLAIATQVPLTVGIEATVELPLGLLIRGHLGFMPEPYLGLINDVVHGIGAYGDDVASLVDRAGSNALVVRVAGGIRPVPGYGFEILAGYTRIGSETRVGIDDFEAAVGQSMSYPGLDAVGIDAELHMLHVELGWSALVWDHLVIRGSIGWAHTLDASTSIAVPDEVRGLAPEMFDDIENDVTDALESYGFTPQLSVAVGYRF</sequence>
<accession>A0A0F6W1F6</accession>
<evidence type="ECO:0000313" key="3">
    <source>
        <dbReference type="Proteomes" id="UP000034883"/>
    </source>
</evidence>
<dbReference type="EMBL" id="CP011125">
    <property type="protein sequence ID" value="AKF04998.1"/>
    <property type="molecule type" value="Genomic_DNA"/>
</dbReference>
<protein>
    <recommendedName>
        <fullName evidence="4">Outer membrane protein beta-barrel domain-containing protein</fullName>
    </recommendedName>
</protein>